<reference evidence="4" key="1">
    <citation type="submission" date="2018-12" db="EMBL/GenBank/DDBJ databases">
        <title>Tengunoibacter tsumagoiensis gen. nov., sp. nov., Dictyobacter kobayashii sp. nov., D. alpinus sp. nov., and D. joshuensis sp. nov. and description of Dictyobacteraceae fam. nov. within the order Ktedonobacterales isolated from Tengu-no-mugimeshi.</title>
        <authorList>
            <person name="Wang C.M."/>
            <person name="Zheng Y."/>
            <person name="Sakai Y."/>
            <person name="Toyoda A."/>
            <person name="Minakuchi Y."/>
            <person name="Abe K."/>
            <person name="Yokota A."/>
            <person name="Yabe S."/>
        </authorList>
    </citation>
    <scope>NUCLEOTIDE SEQUENCE [LARGE SCALE GENOMIC DNA]</scope>
    <source>
        <strain evidence="4">Uno3</strain>
    </source>
</reference>
<evidence type="ECO:0000313" key="4">
    <source>
        <dbReference type="Proteomes" id="UP000287352"/>
    </source>
</evidence>
<feature type="compositionally biased region" description="Basic and acidic residues" evidence="1">
    <location>
        <begin position="957"/>
        <end position="966"/>
    </location>
</feature>
<organism evidence="3 4">
    <name type="scientific">Tengunoibacter tsumagoiensis</name>
    <dbReference type="NCBI Taxonomy" id="2014871"/>
    <lineage>
        <taxon>Bacteria</taxon>
        <taxon>Bacillati</taxon>
        <taxon>Chloroflexota</taxon>
        <taxon>Ktedonobacteria</taxon>
        <taxon>Ktedonobacterales</taxon>
        <taxon>Dictyobacteraceae</taxon>
        <taxon>Tengunoibacter</taxon>
    </lineage>
</organism>
<evidence type="ECO:0000259" key="2">
    <source>
        <dbReference type="SMART" id="SM00943"/>
    </source>
</evidence>
<dbReference type="AlphaFoldDB" id="A0A402A8I6"/>
<protein>
    <recommendedName>
        <fullName evidence="2">DNA primase/polymerase bifunctional N-terminal domain-containing protein</fullName>
    </recommendedName>
</protein>
<dbReference type="RefSeq" id="WP_126582786.1">
    <property type="nucleotide sequence ID" value="NZ_BIFR01000002.1"/>
</dbReference>
<dbReference type="OrthoDB" id="123525at2"/>
<accession>A0A402A8I6</accession>
<sequence>MTTTSMSAIWNEQEPFQTARYTVRHFQWSILPCDKDKGPVRIGGLNKDGTPKRFSWGSLQNRHPSLQEVEYWQKTYQPPLWSLVTGAINQRVVLDFDGKSGQKTLEQLGLSPHVQTGSGGYHVHFHHPGWHVPTLAGKSNKELGQRWPGLDIRGDGGNALFCGESHAGRYLWLRDPEPDDLLQLPEALVAFLHQSALPEHRIALSEESPNASVPEVAETAHETLLTRALTRVIKKEAGRNDTGFWLACQLRDHHYSLEMAREILERYCQQTPKENTKGGYEPYTREEAFASLASAYKDSHKKREPWVINTKTMVISEPSHMLPESDLLPSSGQASNGNGHGSPPTTGQRHPDGEAPLPDIIVGTDQLRNAVDKAIEAIQHAEQHAPTLFLQAARLVSIGQDEEKRPIITQMSVPEVKEVMTHSANFYRLKKASVEEGGSIQYPVSPPKEIAEQILARQSNKPYLPFPPLTAIVETPVIRQDGSVLSASGYDKKSRLYYAPQEGMGNLSVPLDPTPEQRQAALTLIWDVIGEFPYATDADKANALGLLLTPLLRPAIKRHVPMALIDAPKQGTGKGLLSDVVSIIATGMGAMILTLSDNPDELQKSITSLLIEGATMITIDNVVERLQSKHLDAVLTSDWWRGRILGASKMARVPQRATWIATGNNIRLGGDIARRCYRIRLDARMSKPFKRKGFKHTDLASWALEHRAEIVGALLTLARAWYAAGKPRYEHLPAMGTMTGWVEVVGGILEYAGVSGFLANLDTLQEQADEEGPQWETFLLSWRKVFGEEWTSVSDLSAIITGEGKIAGGGDTKYHFDLIEALPEPLQITLKEKPKSFKICLGKALDKHVETCFGEDNLRLEKTFDKHNKKSLWRVVAGNAGSLSNATQSENVESSLGDEVDVMGYEIDGKHSLHTPQKNGQKKEQTCSKGSPGHTAAIEGYCEKSLPPSLPLQSPADGHRKEKRDL</sequence>
<comment type="caution">
    <text evidence="3">The sequence shown here is derived from an EMBL/GenBank/DDBJ whole genome shotgun (WGS) entry which is preliminary data.</text>
</comment>
<dbReference type="SUPFAM" id="SSF56747">
    <property type="entry name" value="Prim-pol domain"/>
    <property type="match status" value="1"/>
</dbReference>
<feature type="compositionally biased region" description="Low complexity" evidence="1">
    <location>
        <begin position="945"/>
        <end position="955"/>
    </location>
</feature>
<feature type="compositionally biased region" description="Polar residues" evidence="1">
    <location>
        <begin position="328"/>
        <end position="348"/>
    </location>
</feature>
<evidence type="ECO:0000313" key="3">
    <source>
        <dbReference type="EMBL" id="GCE15305.1"/>
    </source>
</evidence>
<keyword evidence="4" id="KW-1185">Reference proteome</keyword>
<feature type="region of interest" description="Disordered" evidence="1">
    <location>
        <begin position="910"/>
        <end position="966"/>
    </location>
</feature>
<dbReference type="InterPro" id="IPR015330">
    <property type="entry name" value="DNA_primase/pol_bifunc_N"/>
</dbReference>
<dbReference type="EMBL" id="BIFR01000002">
    <property type="protein sequence ID" value="GCE15305.1"/>
    <property type="molecule type" value="Genomic_DNA"/>
</dbReference>
<dbReference type="Proteomes" id="UP000287352">
    <property type="component" value="Unassembled WGS sequence"/>
</dbReference>
<gene>
    <name evidence="3" type="ORF">KTT_51640</name>
</gene>
<proteinExistence type="predicted"/>
<feature type="region of interest" description="Disordered" evidence="1">
    <location>
        <begin position="321"/>
        <end position="359"/>
    </location>
</feature>
<dbReference type="SMART" id="SM00943">
    <property type="entry name" value="Prim-Pol"/>
    <property type="match status" value="1"/>
</dbReference>
<dbReference type="Pfam" id="PF09250">
    <property type="entry name" value="Prim-Pol"/>
    <property type="match status" value="1"/>
</dbReference>
<evidence type="ECO:0000256" key="1">
    <source>
        <dbReference type="SAM" id="MobiDB-lite"/>
    </source>
</evidence>
<feature type="domain" description="DNA primase/polymerase bifunctional N-terminal" evidence="2">
    <location>
        <begin position="19"/>
        <end position="188"/>
    </location>
</feature>
<name>A0A402A8I6_9CHLR</name>